<feature type="repeat" description="ANK" evidence="3">
    <location>
        <begin position="305"/>
        <end position="337"/>
    </location>
</feature>
<evidence type="ECO:0000256" key="3">
    <source>
        <dbReference type="PROSITE-ProRule" id="PRU00023"/>
    </source>
</evidence>
<dbReference type="RefSeq" id="WP_115585801.1">
    <property type="nucleotide sequence ID" value="NZ_CP025544.1"/>
</dbReference>
<dbReference type="PROSITE" id="PS50088">
    <property type="entry name" value="ANK_REPEAT"/>
    <property type="match status" value="4"/>
</dbReference>
<dbReference type="SMART" id="SM00248">
    <property type="entry name" value="ANK"/>
    <property type="match status" value="6"/>
</dbReference>
<proteinExistence type="predicted"/>
<keyword evidence="5" id="KW-1185">Reference proteome</keyword>
<sequence length="494" mass="55971">MPLFYYVFLSLSCISSSYCSSTTQPLIPATSLYNNADSCKKRAIDNIEKQKQDPSQKVQIIENRNSYKSSSKVYLAATNLGEKIKERNDLLLLVDVPGNIDTVDAHGETLLHLAIEKNKIDAVTKLLKKNVDIFRHNKRHQTALHQAVDYKNLPIINLLLHHAVKQNASDSLQRFLEIKDSDGATALLHAVEQNQTFIAELLIKFGANIFTTNHHEHSLLHFVQDPALAQNLINAGLDVNYQGRFNNTPLHFAANEDIVLVLLENKANIHALSDEGNTPLHTAKTTAIAQVLLTAGAYVNYKNYKNNPPLYFAIKNLNTARCHLLLKHGADENIVNPGVIAKYKIHSRSYLADNFIQEMRETNKLEPFFTNICPAFPYTYQEDIEYQYLRNLSLQCVLTGNHMSIKDFERFKQLYQLACLGTFNYLASIDNRLLKACENTTDNEITTNLNTINAYITQQEEHHRKIDVDLTFKNKSSITVNALSQFIAHNLTTT</sequence>
<dbReference type="EMBL" id="CP025544">
    <property type="protein sequence ID" value="AXK60786.1"/>
    <property type="molecule type" value="Genomic_DNA"/>
</dbReference>
<dbReference type="PANTHER" id="PTHR24171:SF8">
    <property type="entry name" value="BRCA1-ASSOCIATED RING DOMAIN PROTEIN 1"/>
    <property type="match status" value="1"/>
</dbReference>
<protein>
    <submittedName>
        <fullName evidence="4">Uncharacterized protein</fullName>
    </submittedName>
</protein>
<dbReference type="Pfam" id="PF00023">
    <property type="entry name" value="Ank"/>
    <property type="match status" value="1"/>
</dbReference>
<accession>A0A345ZBW9</accession>
<dbReference type="InterPro" id="IPR002110">
    <property type="entry name" value="Ankyrin_rpt"/>
</dbReference>
<evidence type="ECO:0000313" key="4">
    <source>
        <dbReference type="EMBL" id="AXK60786.1"/>
    </source>
</evidence>
<reference evidence="4 5" key="1">
    <citation type="submission" date="2017-12" db="EMBL/GenBank/DDBJ databases">
        <title>Chromulinavorax destructans is a abundant pathogen of dominant heterotrophic picoflagllates.</title>
        <authorList>
            <person name="Deeg C.M."/>
            <person name="Zimmer M."/>
            <person name="Suttle C.A."/>
        </authorList>
    </citation>
    <scope>NUCLEOTIDE SEQUENCE [LARGE SCALE GENOMIC DNA]</scope>
    <source>
        <strain evidence="4 5">SeV1</strain>
    </source>
</reference>
<dbReference type="PROSITE" id="PS50297">
    <property type="entry name" value="ANK_REP_REGION"/>
    <property type="match status" value="2"/>
</dbReference>
<dbReference type="Gene3D" id="1.25.40.20">
    <property type="entry name" value="Ankyrin repeat-containing domain"/>
    <property type="match status" value="3"/>
</dbReference>
<keyword evidence="1" id="KW-0677">Repeat</keyword>
<dbReference type="PANTHER" id="PTHR24171">
    <property type="entry name" value="ANKYRIN REPEAT DOMAIN-CONTAINING PROTEIN 39-RELATED"/>
    <property type="match status" value="1"/>
</dbReference>
<dbReference type="AlphaFoldDB" id="A0A345ZBW9"/>
<name>A0A345ZBW9_9BACT</name>
<dbReference type="GO" id="GO:0004842">
    <property type="term" value="F:ubiquitin-protein transferase activity"/>
    <property type="evidence" value="ECO:0007669"/>
    <property type="project" value="TreeGrafter"/>
</dbReference>
<dbReference type="InterPro" id="IPR036770">
    <property type="entry name" value="Ankyrin_rpt-contain_sf"/>
</dbReference>
<dbReference type="Pfam" id="PF12796">
    <property type="entry name" value="Ank_2"/>
    <property type="match status" value="2"/>
</dbReference>
<evidence type="ECO:0000256" key="1">
    <source>
        <dbReference type="ARBA" id="ARBA00022737"/>
    </source>
</evidence>
<gene>
    <name evidence="4" type="ORF">C0J27_03495</name>
</gene>
<evidence type="ECO:0000256" key="2">
    <source>
        <dbReference type="ARBA" id="ARBA00023043"/>
    </source>
</evidence>
<feature type="repeat" description="ANK" evidence="3">
    <location>
        <begin position="106"/>
        <end position="138"/>
    </location>
</feature>
<dbReference type="SUPFAM" id="SSF48403">
    <property type="entry name" value="Ankyrin repeat"/>
    <property type="match status" value="1"/>
</dbReference>
<organism evidence="4 5">
    <name type="scientific">Candidatus Chromulinivorax destructor</name>
    <dbReference type="NCBI Taxonomy" id="2066483"/>
    <lineage>
        <taxon>Bacteria</taxon>
        <taxon>Candidatus Babelota</taxon>
        <taxon>Candidatus Babeliae</taxon>
        <taxon>Candidatus Babeliales</taxon>
        <taxon>Candidatus Chromulinivoraceae</taxon>
        <taxon>Candidatus Chromulinivorax</taxon>
    </lineage>
</organism>
<feature type="repeat" description="ANK" evidence="3">
    <location>
        <begin position="182"/>
        <end position="214"/>
    </location>
</feature>
<feature type="repeat" description="ANK" evidence="3">
    <location>
        <begin position="139"/>
        <end position="171"/>
    </location>
</feature>
<dbReference type="Proteomes" id="UP000254834">
    <property type="component" value="Chromosome"/>
</dbReference>
<dbReference type="KEGG" id="cdes:C0J27_03495"/>
<dbReference type="OrthoDB" id="2575953at2"/>
<evidence type="ECO:0000313" key="5">
    <source>
        <dbReference type="Proteomes" id="UP000254834"/>
    </source>
</evidence>
<keyword evidence="2 3" id="KW-0040">ANK repeat</keyword>
<dbReference type="GO" id="GO:0085020">
    <property type="term" value="P:protein K6-linked ubiquitination"/>
    <property type="evidence" value="ECO:0007669"/>
    <property type="project" value="TreeGrafter"/>
</dbReference>